<dbReference type="InterPro" id="IPR003591">
    <property type="entry name" value="Leu-rich_rpt_typical-subtyp"/>
</dbReference>
<proteinExistence type="inferred from homology"/>
<dbReference type="GO" id="GO:0038023">
    <property type="term" value="F:signaling receptor activity"/>
    <property type="evidence" value="ECO:0007669"/>
    <property type="project" value="TreeGrafter"/>
</dbReference>
<comment type="similarity">
    <text evidence="2">Belongs to the Toll-like receptor family.</text>
</comment>
<evidence type="ECO:0000256" key="9">
    <source>
        <dbReference type="ARBA" id="ARBA00023170"/>
    </source>
</evidence>
<evidence type="ECO:0000259" key="12">
    <source>
        <dbReference type="PROSITE" id="PS50104"/>
    </source>
</evidence>
<evidence type="ECO:0000256" key="1">
    <source>
        <dbReference type="ARBA" id="ARBA00004479"/>
    </source>
</evidence>
<comment type="subcellular location">
    <subcellularLocation>
        <location evidence="1">Membrane</location>
        <topology evidence="1">Single-pass type I membrane protein</topology>
    </subcellularLocation>
</comment>
<evidence type="ECO:0000256" key="6">
    <source>
        <dbReference type="ARBA" id="ARBA00022737"/>
    </source>
</evidence>
<dbReference type="Gene3D" id="3.80.10.10">
    <property type="entry name" value="Ribonuclease Inhibitor"/>
    <property type="match status" value="3"/>
</dbReference>
<organism evidence="13 14">
    <name type="scientific">Strigamia maritima</name>
    <name type="common">European centipede</name>
    <name type="synonym">Geophilus maritimus</name>
    <dbReference type="NCBI Taxonomy" id="126957"/>
    <lineage>
        <taxon>Eukaryota</taxon>
        <taxon>Metazoa</taxon>
        <taxon>Ecdysozoa</taxon>
        <taxon>Arthropoda</taxon>
        <taxon>Myriapoda</taxon>
        <taxon>Chilopoda</taxon>
        <taxon>Pleurostigmophora</taxon>
        <taxon>Geophilomorpha</taxon>
        <taxon>Linotaeniidae</taxon>
        <taxon>Strigamia</taxon>
    </lineage>
</organism>
<evidence type="ECO:0000256" key="5">
    <source>
        <dbReference type="ARBA" id="ARBA00022729"/>
    </source>
</evidence>
<dbReference type="PhylomeDB" id="T1IV21"/>
<dbReference type="SUPFAM" id="SSF52058">
    <property type="entry name" value="L domain-like"/>
    <property type="match status" value="2"/>
</dbReference>
<dbReference type="EMBL" id="JH431569">
    <property type="status" value="NOT_ANNOTATED_CDS"/>
    <property type="molecule type" value="Genomic_DNA"/>
</dbReference>
<dbReference type="Gene3D" id="3.40.50.10140">
    <property type="entry name" value="Toll/interleukin-1 receptor homology (TIR) domain"/>
    <property type="match status" value="1"/>
</dbReference>
<reference evidence="13" key="2">
    <citation type="submission" date="2015-02" db="UniProtKB">
        <authorList>
            <consortium name="EnsemblMetazoa"/>
        </authorList>
    </citation>
    <scope>IDENTIFICATION</scope>
</reference>
<dbReference type="PROSITE" id="PS51450">
    <property type="entry name" value="LRR"/>
    <property type="match status" value="2"/>
</dbReference>
<evidence type="ECO:0000256" key="3">
    <source>
        <dbReference type="ARBA" id="ARBA00022614"/>
    </source>
</evidence>
<evidence type="ECO:0000256" key="4">
    <source>
        <dbReference type="ARBA" id="ARBA00022692"/>
    </source>
</evidence>
<dbReference type="InterPro" id="IPR032675">
    <property type="entry name" value="LRR_dom_sf"/>
</dbReference>
<evidence type="ECO:0000313" key="13">
    <source>
        <dbReference type="EnsemblMetazoa" id="SMAR005010-PA"/>
    </source>
</evidence>
<evidence type="ECO:0000256" key="11">
    <source>
        <dbReference type="SAM" id="Phobius"/>
    </source>
</evidence>
<dbReference type="GO" id="GO:0005886">
    <property type="term" value="C:plasma membrane"/>
    <property type="evidence" value="ECO:0007669"/>
    <property type="project" value="TreeGrafter"/>
</dbReference>
<evidence type="ECO:0000313" key="14">
    <source>
        <dbReference type="Proteomes" id="UP000014500"/>
    </source>
</evidence>
<dbReference type="GO" id="GO:0007165">
    <property type="term" value="P:signal transduction"/>
    <property type="evidence" value="ECO:0007669"/>
    <property type="project" value="InterPro"/>
</dbReference>
<dbReference type="PANTHER" id="PTHR24365:SF541">
    <property type="entry name" value="PROTEIN TOLL-RELATED"/>
    <property type="match status" value="1"/>
</dbReference>
<dbReference type="Pfam" id="PF01582">
    <property type="entry name" value="TIR"/>
    <property type="match status" value="1"/>
</dbReference>
<dbReference type="PRINTS" id="PR01537">
    <property type="entry name" value="INTRLKN1R1F"/>
</dbReference>
<dbReference type="SMART" id="SM00082">
    <property type="entry name" value="LRRCT"/>
    <property type="match status" value="2"/>
</dbReference>
<keyword evidence="6" id="KW-0677">Repeat</keyword>
<keyword evidence="9" id="KW-0675">Receptor</keyword>
<evidence type="ECO:0000256" key="8">
    <source>
        <dbReference type="ARBA" id="ARBA00023136"/>
    </source>
</evidence>
<dbReference type="SUPFAM" id="SSF52200">
    <property type="entry name" value="Toll/Interleukin receptor TIR domain"/>
    <property type="match status" value="1"/>
</dbReference>
<accession>T1IV21</accession>
<dbReference type="InterPro" id="IPR000483">
    <property type="entry name" value="Cys-rich_flank_reg_C"/>
</dbReference>
<dbReference type="Pfam" id="PF13855">
    <property type="entry name" value="LRR_8"/>
    <property type="match status" value="2"/>
</dbReference>
<dbReference type="eggNOG" id="KOG4641">
    <property type="taxonomic scope" value="Eukaryota"/>
</dbReference>
<keyword evidence="14" id="KW-1185">Reference proteome</keyword>
<dbReference type="Proteomes" id="UP000014500">
    <property type="component" value="Unassembled WGS sequence"/>
</dbReference>
<dbReference type="InterPro" id="IPR001611">
    <property type="entry name" value="Leu-rich_rpt"/>
</dbReference>
<dbReference type="OMA" id="YFRICTH"/>
<dbReference type="InterPro" id="IPR035897">
    <property type="entry name" value="Toll_tir_struct_dom_sf"/>
</dbReference>
<evidence type="ECO:0000256" key="2">
    <source>
        <dbReference type="ARBA" id="ARBA00009634"/>
    </source>
</evidence>
<keyword evidence="7 11" id="KW-1133">Transmembrane helix</keyword>
<dbReference type="PANTHER" id="PTHR24365">
    <property type="entry name" value="TOLL-LIKE RECEPTOR"/>
    <property type="match status" value="1"/>
</dbReference>
<dbReference type="PROSITE" id="PS50104">
    <property type="entry name" value="TIR"/>
    <property type="match status" value="1"/>
</dbReference>
<dbReference type="HOGENOM" id="CLU_009970_0_1_1"/>
<keyword evidence="10" id="KW-0325">Glycoprotein</keyword>
<dbReference type="SMART" id="SM00255">
    <property type="entry name" value="TIR"/>
    <property type="match status" value="1"/>
</dbReference>
<keyword evidence="4 11" id="KW-0812">Transmembrane</keyword>
<dbReference type="InterPro" id="IPR000157">
    <property type="entry name" value="TIR_dom"/>
</dbReference>
<keyword evidence="3" id="KW-0433">Leucine-rich repeat</keyword>
<protein>
    <recommendedName>
        <fullName evidence="12">TIR domain-containing protein</fullName>
    </recommendedName>
</protein>
<dbReference type="EnsemblMetazoa" id="SMAR005010-RA">
    <property type="protein sequence ID" value="SMAR005010-PA"/>
    <property type="gene ID" value="SMAR005010"/>
</dbReference>
<feature type="domain" description="TIR" evidence="12">
    <location>
        <begin position="769"/>
        <end position="905"/>
    </location>
</feature>
<dbReference type="STRING" id="126957.T1IV21"/>
<name>T1IV21_STRMM</name>
<evidence type="ECO:0000256" key="10">
    <source>
        <dbReference type="ARBA" id="ARBA00023180"/>
    </source>
</evidence>
<keyword evidence="8 11" id="KW-0472">Membrane</keyword>
<keyword evidence="5" id="KW-0732">Signal</keyword>
<sequence length="928" mass="107344">MSTFFKQPTTVLYKIHAHQWILICLISSITVHCKLEKCTNIWKNALPALDNCTCEQSSNNISLIVCKRWSPRPFTFEIRKNDDLNTVKVNGMNSSLPITFIQWFLPVIEPELSHDFKFYSLVLSNFCNDPSLVMSNHHLNLSRNLFNGRERSLKVLTMSNNCLQSITGSGLYITKLDLSFNNFTQIPSMDLLKRFKYKLIKFDISNNNINNVSNTDLSIIINLLELNLSNNNLYLLPKDLLHNLDFLEEIDLSHNYISVLPKEFLKENKQLVKFDISYNNLSELERYAFYYSTELVVINASHNKIKSLDLAMTRSDKLKVFNLEMNDIIVLQFDSLPYLKSLKELLLTDNSISKTYQLLANPDSNINCNISNNKLATLKIPLTSYILKADVLDMSNNCIENYEVTKYKSSQDITDYKCSNCCLDTIQSGIFDSVKNKVDISFNNITKLDERTLNTFKNIPNVILSHNKITEVNLTYFEMCYVNEDKKVEFDLSFNPLMCDCRLNQFIKYLDNQVKPFKFKPKDHLFCSDPAELSGRSLKTINYDLLCNYPVNCPKSCHCSVDDIDNISLVLIDCSNSNLTHFPNIFSYGSSVIAIQLNLSHNHIFTLPPKSEPIWKKITILDLSYNRIDSLENMTVAPNLTTLYLNHNSIRGFDYQIVSRSHLAHLKLAYNPWKCDCEMSKFVEKSSVFEDKHEMSCEKDKILYHFAQVDQICKKFNLLWLLLPSIIIIIIIFVIIILFIKYKSEIVYYMFSKGICLRFVCEEDIDADKVYDAFVSYSSEDEDWITDFLVPGLETGTPTYSLCLHNRDWRAGEFITDQIVKSVESSRRTIIVLTDNYLKSGWSRLEFDIAYQQGLKDKVRRVIAVVPNDVPDLSQIDANFRTFITLTTYIQANKPHFWSKLRASLPRTKDTLASSNKSVFYLDTQRLL</sequence>
<evidence type="ECO:0000256" key="7">
    <source>
        <dbReference type="ARBA" id="ARBA00022989"/>
    </source>
</evidence>
<feature type="transmembrane region" description="Helical" evidence="11">
    <location>
        <begin position="718"/>
        <end position="740"/>
    </location>
</feature>
<reference evidence="14" key="1">
    <citation type="submission" date="2011-05" db="EMBL/GenBank/DDBJ databases">
        <authorList>
            <person name="Richards S.R."/>
            <person name="Qu J."/>
            <person name="Jiang H."/>
            <person name="Jhangiani S.N."/>
            <person name="Agravi P."/>
            <person name="Goodspeed R."/>
            <person name="Gross S."/>
            <person name="Mandapat C."/>
            <person name="Jackson L."/>
            <person name="Mathew T."/>
            <person name="Pu L."/>
            <person name="Thornton R."/>
            <person name="Saada N."/>
            <person name="Wilczek-Boney K.B."/>
            <person name="Lee S."/>
            <person name="Kovar C."/>
            <person name="Wu Y."/>
            <person name="Scherer S.E."/>
            <person name="Worley K.C."/>
            <person name="Muzny D.M."/>
            <person name="Gibbs R."/>
        </authorList>
    </citation>
    <scope>NUCLEOTIDE SEQUENCE</scope>
    <source>
        <strain evidence="14">Brora</strain>
    </source>
</reference>
<dbReference type="AlphaFoldDB" id="T1IV21"/>
<dbReference type="SMART" id="SM00369">
    <property type="entry name" value="LRR_TYP"/>
    <property type="match status" value="4"/>
</dbReference>